<dbReference type="InterPro" id="IPR009045">
    <property type="entry name" value="Zn_M74/Hedgehog-like"/>
</dbReference>
<evidence type="ECO:0000313" key="3">
    <source>
        <dbReference type="EMBL" id="MBD8015278.1"/>
    </source>
</evidence>
<dbReference type="InterPro" id="IPR039561">
    <property type="entry name" value="Peptidase_M15C"/>
</dbReference>
<keyword evidence="1" id="KW-0812">Transmembrane</keyword>
<proteinExistence type="predicted"/>
<organism evidence="3 4">
    <name type="scientific">Planococcus wigleyi</name>
    <dbReference type="NCBI Taxonomy" id="2762216"/>
    <lineage>
        <taxon>Bacteria</taxon>
        <taxon>Bacillati</taxon>
        <taxon>Bacillota</taxon>
        <taxon>Bacilli</taxon>
        <taxon>Bacillales</taxon>
        <taxon>Caryophanaceae</taxon>
        <taxon>Planococcus</taxon>
    </lineage>
</organism>
<evidence type="ECO:0000313" key="4">
    <source>
        <dbReference type="Proteomes" id="UP000658980"/>
    </source>
</evidence>
<comment type="caution">
    <text evidence="3">The sequence shown here is derived from an EMBL/GenBank/DDBJ whole genome shotgun (WGS) entry which is preliminary data.</text>
</comment>
<sequence>MKLKHAKTAFTIFFLVILGGFLFIWLEKEMAFREELEKRPLPSGLHPIVEEKRDQLVAQAAEIGIDIIITDGYRSPEEQADLHSQGRSTPGSIVTHAEAGESYHNYGLAIDYALRFDDGSVVWDITRDGNGNGESDWFEVAAIGKKLGFDWGGDWQRFKDYPHLEMTFGLSIRELQQGWRPEDKME</sequence>
<dbReference type="Gene3D" id="3.30.1380.10">
    <property type="match status" value="1"/>
</dbReference>
<evidence type="ECO:0000256" key="1">
    <source>
        <dbReference type="SAM" id="Phobius"/>
    </source>
</evidence>
<dbReference type="EMBL" id="JACSPU010000003">
    <property type="protein sequence ID" value="MBD8015278.1"/>
    <property type="molecule type" value="Genomic_DNA"/>
</dbReference>
<keyword evidence="1" id="KW-1133">Transmembrane helix</keyword>
<dbReference type="PANTHER" id="PTHR34385">
    <property type="entry name" value="D-ALANYL-D-ALANINE CARBOXYPEPTIDASE"/>
    <property type="match status" value="1"/>
</dbReference>
<protein>
    <submittedName>
        <fullName evidence="3">M15 family metallopeptidase</fullName>
    </submittedName>
</protein>
<dbReference type="Proteomes" id="UP000658980">
    <property type="component" value="Unassembled WGS sequence"/>
</dbReference>
<feature type="domain" description="Peptidase M15C" evidence="2">
    <location>
        <begin position="98"/>
        <end position="166"/>
    </location>
</feature>
<dbReference type="SUPFAM" id="SSF55166">
    <property type="entry name" value="Hedgehog/DD-peptidase"/>
    <property type="match status" value="1"/>
</dbReference>
<name>A0ABR8WE14_9BACL</name>
<gene>
    <name evidence="3" type="ORF">H9630_10650</name>
</gene>
<evidence type="ECO:0000259" key="2">
    <source>
        <dbReference type="Pfam" id="PF13539"/>
    </source>
</evidence>
<keyword evidence="1" id="KW-0472">Membrane</keyword>
<reference evidence="3 4" key="1">
    <citation type="submission" date="2020-08" db="EMBL/GenBank/DDBJ databases">
        <title>A Genomic Blueprint of the Chicken Gut Microbiome.</title>
        <authorList>
            <person name="Gilroy R."/>
            <person name="Ravi A."/>
            <person name="Getino M."/>
            <person name="Pursley I."/>
            <person name="Horton D.L."/>
            <person name="Alikhan N.-F."/>
            <person name="Baker D."/>
            <person name="Gharbi K."/>
            <person name="Hall N."/>
            <person name="Watson M."/>
            <person name="Adriaenssens E.M."/>
            <person name="Foster-Nyarko E."/>
            <person name="Jarju S."/>
            <person name="Secka A."/>
            <person name="Antonio M."/>
            <person name="Oren A."/>
            <person name="Chaudhuri R."/>
            <person name="La Ragione R.M."/>
            <person name="Hildebrand F."/>
            <person name="Pallen M.J."/>
        </authorList>
    </citation>
    <scope>NUCLEOTIDE SEQUENCE [LARGE SCALE GENOMIC DNA]</scope>
    <source>
        <strain evidence="3 4">Sa1BUA13</strain>
    </source>
</reference>
<dbReference type="CDD" id="cd14845">
    <property type="entry name" value="L-Ala-D-Glu_peptidase_like"/>
    <property type="match status" value="1"/>
</dbReference>
<accession>A0ABR8WE14</accession>
<keyword evidence="4" id="KW-1185">Reference proteome</keyword>
<dbReference type="Pfam" id="PF13539">
    <property type="entry name" value="Peptidase_M15_4"/>
    <property type="match status" value="1"/>
</dbReference>
<dbReference type="InterPro" id="IPR052179">
    <property type="entry name" value="DD-CPase-like"/>
</dbReference>
<dbReference type="PANTHER" id="PTHR34385:SF1">
    <property type="entry name" value="PEPTIDOGLYCAN L-ALANYL-D-GLUTAMATE ENDOPEPTIDASE CWLK"/>
    <property type="match status" value="1"/>
</dbReference>
<feature type="transmembrane region" description="Helical" evidence="1">
    <location>
        <begin position="6"/>
        <end position="26"/>
    </location>
</feature>